<dbReference type="EMBL" id="ATBP01002473">
    <property type="protein sequence ID" value="ETR65821.1"/>
    <property type="molecule type" value="Genomic_DNA"/>
</dbReference>
<dbReference type="PANTHER" id="PTHR43490">
    <property type="entry name" value="(+)-NEOMENTHOL DEHYDROGENASE"/>
    <property type="match status" value="1"/>
</dbReference>
<dbReference type="InterPro" id="IPR002347">
    <property type="entry name" value="SDR_fam"/>
</dbReference>
<dbReference type="PRINTS" id="PR00080">
    <property type="entry name" value="SDRFAMILY"/>
</dbReference>
<dbReference type="GO" id="GO:0016491">
    <property type="term" value="F:oxidoreductase activity"/>
    <property type="evidence" value="ECO:0007669"/>
    <property type="project" value="UniProtKB-KW"/>
</dbReference>
<evidence type="ECO:0000313" key="6">
    <source>
        <dbReference type="Proteomes" id="UP000189670"/>
    </source>
</evidence>
<proteinExistence type="inferred from homology"/>
<dbReference type="PANTHER" id="PTHR43490:SF99">
    <property type="entry name" value="SHORT-CHAIN DEHYDROGENASE_REDUCTASE"/>
    <property type="match status" value="1"/>
</dbReference>
<reference evidence="6" key="1">
    <citation type="submission" date="2012-11" db="EMBL/GenBank/DDBJ databases">
        <authorList>
            <person name="Lucero-Rivera Y.E."/>
            <person name="Tovar-Ramirez D."/>
        </authorList>
    </citation>
    <scope>NUCLEOTIDE SEQUENCE [LARGE SCALE GENOMIC DNA]</scope>
    <source>
        <strain evidence="6">Araruama</strain>
    </source>
</reference>
<dbReference type="Proteomes" id="UP000189670">
    <property type="component" value="Unassembled WGS sequence"/>
</dbReference>
<keyword evidence="3" id="KW-0560">Oxidoreductase</keyword>
<gene>
    <name evidence="5" type="ORF">OMM_05904</name>
</gene>
<comment type="caution">
    <text evidence="5">The sequence shown here is derived from an EMBL/GenBank/DDBJ whole genome shotgun (WGS) entry which is preliminary data.</text>
</comment>
<dbReference type="SUPFAM" id="SSF51735">
    <property type="entry name" value="NAD(P)-binding Rossmann-fold domains"/>
    <property type="match status" value="1"/>
</dbReference>
<dbReference type="GO" id="GO:0016020">
    <property type="term" value="C:membrane"/>
    <property type="evidence" value="ECO:0007669"/>
    <property type="project" value="TreeGrafter"/>
</dbReference>
<comment type="similarity">
    <text evidence="1 4">Belongs to the short-chain dehydrogenases/reductases (SDR) family.</text>
</comment>
<protein>
    <submittedName>
        <fullName evidence="5">Short-chain dehydrogenase/reductase SDR</fullName>
    </submittedName>
</protein>
<evidence type="ECO:0000256" key="4">
    <source>
        <dbReference type="RuleBase" id="RU000363"/>
    </source>
</evidence>
<dbReference type="InterPro" id="IPR036291">
    <property type="entry name" value="NAD(P)-bd_dom_sf"/>
</dbReference>
<evidence type="ECO:0000256" key="3">
    <source>
        <dbReference type="ARBA" id="ARBA00023002"/>
    </source>
</evidence>
<name>A0A1V1NTC8_9BACT</name>
<keyword evidence="2" id="KW-0521">NADP</keyword>
<dbReference type="Gene3D" id="3.40.50.720">
    <property type="entry name" value="NAD(P)-binding Rossmann-like Domain"/>
    <property type="match status" value="1"/>
</dbReference>
<organism evidence="5 6">
    <name type="scientific">Candidatus Magnetoglobus multicellularis str. Araruama</name>
    <dbReference type="NCBI Taxonomy" id="890399"/>
    <lineage>
        <taxon>Bacteria</taxon>
        <taxon>Pseudomonadati</taxon>
        <taxon>Thermodesulfobacteriota</taxon>
        <taxon>Desulfobacteria</taxon>
        <taxon>Desulfobacterales</taxon>
        <taxon>Desulfobacteraceae</taxon>
        <taxon>Candidatus Magnetoglobus</taxon>
    </lineage>
</organism>
<accession>A0A1V1NTC8</accession>
<evidence type="ECO:0000256" key="1">
    <source>
        <dbReference type="ARBA" id="ARBA00006484"/>
    </source>
</evidence>
<dbReference type="AlphaFoldDB" id="A0A1V1NTC8"/>
<sequence>MKQQIALVTGANRGIGYEICKQLASKGITIILTARDTDKGEAASQTLIRKGYDIHFHPLDITDSGQIQKLVDYIKSTFNRLDILVNNAGIYLDYLTPALDINANTILRAVETDVCGTFSMSQAAIPLMKKNNYGRIVNLSSTSSLIANMKDDTGLAYKICKTAINAITVVLSNAVADDNILINSVTPGWVRRL</sequence>
<evidence type="ECO:0000313" key="5">
    <source>
        <dbReference type="EMBL" id="ETR65821.1"/>
    </source>
</evidence>
<dbReference type="PRINTS" id="PR00081">
    <property type="entry name" value="GDHRDH"/>
</dbReference>
<dbReference type="Pfam" id="PF00106">
    <property type="entry name" value="adh_short"/>
    <property type="match status" value="1"/>
</dbReference>
<evidence type="ECO:0000256" key="2">
    <source>
        <dbReference type="ARBA" id="ARBA00022857"/>
    </source>
</evidence>